<dbReference type="EMBL" id="KV417489">
    <property type="protein sequence ID" value="KZP31625.1"/>
    <property type="molecule type" value="Genomic_DNA"/>
</dbReference>
<sequence length="359" mass="39568">MSPNPAQTAIGPMTIGLMLNILLYGVMITQVYTYFQTHSKDKWWFKALIGFLFVADTTNAVFDIVFVYNGLVVHWGEIDYVTKANWVFATDPAMTGIITACVQFFFAWRILVITRSKSVTVLVAFGTFVNLLAAIGTAIAVGIVPVFTEFVKFEVIVIIWLVSAAVTDLIIAIALSYHLQKYKTGFPATDDIIDKIVRLTVQTGVLTATFAIIDVILFLVDSTATCVPIRALIFIDLIPPDVDDGSHLIFNVPLSKLYTNSLMSSLNARKGWKFGTSGGQASSTGGITAPTATTTNIKLPTSPRQEVFVNVERHELVEVHDKQHSGKHLFPDSVSVYNVYDWDDGTSRRGDFKDKLSPV</sequence>
<feature type="transmembrane region" description="Helical" evidence="1">
    <location>
        <begin position="12"/>
        <end position="35"/>
    </location>
</feature>
<name>A0A166UEU9_9AGAM</name>
<keyword evidence="1" id="KW-1133">Transmembrane helix</keyword>
<evidence type="ECO:0000313" key="4">
    <source>
        <dbReference type="Proteomes" id="UP000076532"/>
    </source>
</evidence>
<feature type="transmembrane region" description="Helical" evidence="1">
    <location>
        <begin position="47"/>
        <end position="73"/>
    </location>
</feature>
<feature type="transmembrane region" description="Helical" evidence="1">
    <location>
        <begin position="196"/>
        <end position="220"/>
    </location>
</feature>
<dbReference type="Pfam" id="PF20152">
    <property type="entry name" value="DUF6534"/>
    <property type="match status" value="1"/>
</dbReference>
<keyword evidence="1" id="KW-0472">Membrane</keyword>
<evidence type="ECO:0000313" key="3">
    <source>
        <dbReference type="EMBL" id="KZP31625.1"/>
    </source>
</evidence>
<dbReference type="STRING" id="436010.A0A166UEU9"/>
<dbReference type="InterPro" id="IPR045339">
    <property type="entry name" value="DUF6534"/>
</dbReference>
<dbReference type="OrthoDB" id="3265526at2759"/>
<dbReference type="PANTHER" id="PTHR40465:SF1">
    <property type="entry name" value="DUF6534 DOMAIN-CONTAINING PROTEIN"/>
    <property type="match status" value="1"/>
</dbReference>
<dbReference type="AlphaFoldDB" id="A0A166UEU9"/>
<evidence type="ECO:0000259" key="2">
    <source>
        <dbReference type="Pfam" id="PF20152"/>
    </source>
</evidence>
<evidence type="ECO:0000256" key="1">
    <source>
        <dbReference type="SAM" id="Phobius"/>
    </source>
</evidence>
<keyword evidence="4" id="KW-1185">Reference proteome</keyword>
<feature type="transmembrane region" description="Helical" evidence="1">
    <location>
        <begin position="119"/>
        <end position="143"/>
    </location>
</feature>
<feature type="domain" description="DUF6534" evidence="2">
    <location>
        <begin position="164"/>
        <end position="270"/>
    </location>
</feature>
<feature type="transmembrane region" description="Helical" evidence="1">
    <location>
        <begin position="93"/>
        <end position="112"/>
    </location>
</feature>
<reference evidence="3 4" key="1">
    <citation type="journal article" date="2016" name="Mol. Biol. Evol.">
        <title>Comparative Genomics of Early-Diverging Mushroom-Forming Fungi Provides Insights into the Origins of Lignocellulose Decay Capabilities.</title>
        <authorList>
            <person name="Nagy L.G."/>
            <person name="Riley R."/>
            <person name="Tritt A."/>
            <person name="Adam C."/>
            <person name="Daum C."/>
            <person name="Floudas D."/>
            <person name="Sun H."/>
            <person name="Yadav J.S."/>
            <person name="Pangilinan J."/>
            <person name="Larsson K.H."/>
            <person name="Matsuura K."/>
            <person name="Barry K."/>
            <person name="Labutti K."/>
            <person name="Kuo R."/>
            <person name="Ohm R.A."/>
            <person name="Bhattacharya S.S."/>
            <person name="Shirouzu T."/>
            <person name="Yoshinaga Y."/>
            <person name="Martin F.M."/>
            <person name="Grigoriev I.V."/>
            <person name="Hibbett D.S."/>
        </authorList>
    </citation>
    <scope>NUCLEOTIDE SEQUENCE [LARGE SCALE GENOMIC DNA]</scope>
    <source>
        <strain evidence="3 4">CBS 109695</strain>
    </source>
</reference>
<gene>
    <name evidence="3" type="ORF">FIBSPDRAFT_1037575</name>
</gene>
<feature type="transmembrane region" description="Helical" evidence="1">
    <location>
        <begin position="155"/>
        <end position="175"/>
    </location>
</feature>
<protein>
    <recommendedName>
        <fullName evidence="2">DUF6534 domain-containing protein</fullName>
    </recommendedName>
</protein>
<dbReference type="Proteomes" id="UP000076532">
    <property type="component" value="Unassembled WGS sequence"/>
</dbReference>
<proteinExistence type="predicted"/>
<accession>A0A166UEU9</accession>
<dbReference type="PANTHER" id="PTHR40465">
    <property type="entry name" value="CHROMOSOME 1, WHOLE GENOME SHOTGUN SEQUENCE"/>
    <property type="match status" value="1"/>
</dbReference>
<organism evidence="3 4">
    <name type="scientific">Athelia psychrophila</name>
    <dbReference type="NCBI Taxonomy" id="1759441"/>
    <lineage>
        <taxon>Eukaryota</taxon>
        <taxon>Fungi</taxon>
        <taxon>Dikarya</taxon>
        <taxon>Basidiomycota</taxon>
        <taxon>Agaricomycotina</taxon>
        <taxon>Agaricomycetes</taxon>
        <taxon>Agaricomycetidae</taxon>
        <taxon>Atheliales</taxon>
        <taxon>Atheliaceae</taxon>
        <taxon>Athelia</taxon>
    </lineage>
</organism>
<keyword evidence="1" id="KW-0812">Transmembrane</keyword>